<proteinExistence type="predicted"/>
<gene>
    <name evidence="1" type="ORF">GCM10023353_24430</name>
</gene>
<sequence length="282" mass="30509">MRPHSGPYRHHHPAVLGSIRTVTEQPTGIRNWRDLGGIATVDGSIIRPGAFFRSAELSAVSTEDRETLARLGVGPVFDLRTDAERASAPDDLPDSATVVPLDVLADKYAAAVPTKMQDFLSSPQAVEAVLGGGRAAEMMAENYRAMVTIPSAVRSYRTMVRDIAADPRPALVHCTSGKDRTGWGTAIVLFAVGADEQSVRTDYLRTNELYLPTLTDTFARFEEAGGNPDDLRALLGVRPEYLQAALDEARTVHGSLEAYLSDALGIDDALRDALRARLLLPD</sequence>
<reference evidence="2" key="1">
    <citation type="journal article" date="2019" name="Int. J. Syst. Evol. Microbiol.">
        <title>The Global Catalogue of Microorganisms (GCM) 10K type strain sequencing project: providing services to taxonomists for standard genome sequencing and annotation.</title>
        <authorList>
            <consortium name="The Broad Institute Genomics Platform"/>
            <consortium name="The Broad Institute Genome Sequencing Center for Infectious Disease"/>
            <person name="Wu L."/>
            <person name="Ma J."/>
        </authorList>
    </citation>
    <scope>NUCLEOTIDE SEQUENCE [LARGE SCALE GENOMIC DNA]</scope>
    <source>
        <strain evidence="2">JCM 18542</strain>
    </source>
</reference>
<dbReference type="SUPFAM" id="SSF52799">
    <property type="entry name" value="(Phosphotyrosine protein) phosphatases II"/>
    <property type="match status" value="1"/>
</dbReference>
<dbReference type="InterPro" id="IPR026893">
    <property type="entry name" value="Tyr/Ser_Pase_IphP-type"/>
</dbReference>
<dbReference type="InterPro" id="IPR029021">
    <property type="entry name" value="Prot-tyrosine_phosphatase-like"/>
</dbReference>
<protein>
    <submittedName>
        <fullName evidence="1">Tyrosine-protein phosphatase</fullName>
    </submittedName>
</protein>
<dbReference type="Pfam" id="PF13350">
    <property type="entry name" value="Y_phosphatase3"/>
    <property type="match status" value="1"/>
</dbReference>
<dbReference type="EMBL" id="BAABKQ010000001">
    <property type="protein sequence ID" value="GAA4817032.1"/>
    <property type="molecule type" value="Genomic_DNA"/>
</dbReference>
<dbReference type="InterPro" id="IPR016130">
    <property type="entry name" value="Tyr_Pase_AS"/>
</dbReference>
<dbReference type="Gene3D" id="3.90.190.10">
    <property type="entry name" value="Protein tyrosine phosphatase superfamily"/>
    <property type="match status" value="1"/>
</dbReference>
<organism evidence="1 2">
    <name type="scientific">Tomitella cavernea</name>
    <dbReference type="NCBI Taxonomy" id="1387982"/>
    <lineage>
        <taxon>Bacteria</taxon>
        <taxon>Bacillati</taxon>
        <taxon>Actinomycetota</taxon>
        <taxon>Actinomycetes</taxon>
        <taxon>Mycobacteriales</taxon>
        <taxon>Tomitella</taxon>
    </lineage>
</organism>
<comment type="caution">
    <text evidence="1">The sequence shown here is derived from an EMBL/GenBank/DDBJ whole genome shotgun (WGS) entry which is preliminary data.</text>
</comment>
<accession>A0ABP9CTB1</accession>
<evidence type="ECO:0000313" key="2">
    <source>
        <dbReference type="Proteomes" id="UP001500839"/>
    </source>
</evidence>
<dbReference type="Proteomes" id="UP001500839">
    <property type="component" value="Unassembled WGS sequence"/>
</dbReference>
<evidence type="ECO:0000313" key="1">
    <source>
        <dbReference type="EMBL" id="GAA4817032.1"/>
    </source>
</evidence>
<name>A0ABP9CTB1_9ACTN</name>
<dbReference type="PROSITE" id="PS00383">
    <property type="entry name" value="TYR_PHOSPHATASE_1"/>
    <property type="match status" value="1"/>
</dbReference>
<keyword evidence="2" id="KW-1185">Reference proteome</keyword>